<evidence type="ECO:0000313" key="3">
    <source>
        <dbReference type="Proteomes" id="UP001431783"/>
    </source>
</evidence>
<dbReference type="InterPro" id="IPR001163">
    <property type="entry name" value="Sm_dom_euk/arc"/>
</dbReference>
<dbReference type="Pfam" id="PF01423">
    <property type="entry name" value="LSM"/>
    <property type="match status" value="1"/>
</dbReference>
<dbReference type="GO" id="GO:0005683">
    <property type="term" value="C:U7 snRNP"/>
    <property type="evidence" value="ECO:0007669"/>
    <property type="project" value="TreeGrafter"/>
</dbReference>
<dbReference type="Proteomes" id="UP001431783">
    <property type="component" value="Unassembled WGS sequence"/>
</dbReference>
<gene>
    <name evidence="2" type="ORF">WA026_007594</name>
</gene>
<dbReference type="AlphaFoldDB" id="A0AAW1UUJ3"/>
<keyword evidence="3" id="KW-1185">Reference proteome</keyword>
<dbReference type="PANTHER" id="PTHR21415:SF1">
    <property type="entry name" value="U7 SNRNA-ASSOCIATED SM-LIKE PROTEIN LSM11"/>
    <property type="match status" value="1"/>
</dbReference>
<organism evidence="2 3">
    <name type="scientific">Henosepilachna vigintioctopunctata</name>
    <dbReference type="NCBI Taxonomy" id="420089"/>
    <lineage>
        <taxon>Eukaryota</taxon>
        <taxon>Metazoa</taxon>
        <taxon>Ecdysozoa</taxon>
        <taxon>Arthropoda</taxon>
        <taxon>Hexapoda</taxon>
        <taxon>Insecta</taxon>
        <taxon>Pterygota</taxon>
        <taxon>Neoptera</taxon>
        <taxon>Endopterygota</taxon>
        <taxon>Coleoptera</taxon>
        <taxon>Polyphaga</taxon>
        <taxon>Cucujiformia</taxon>
        <taxon>Coccinelloidea</taxon>
        <taxon>Coccinellidae</taxon>
        <taxon>Epilachninae</taxon>
        <taxon>Epilachnini</taxon>
        <taxon>Henosepilachna</taxon>
    </lineage>
</organism>
<comment type="caution">
    <text evidence="2">The sequence shown here is derived from an EMBL/GenBank/DDBJ whole genome shotgun (WGS) entry which is preliminary data.</text>
</comment>
<dbReference type="InterPro" id="IPR010920">
    <property type="entry name" value="LSM_dom_sf"/>
</dbReference>
<evidence type="ECO:0000259" key="1">
    <source>
        <dbReference type="Pfam" id="PF01423"/>
    </source>
</evidence>
<protein>
    <recommendedName>
        <fullName evidence="1">Sm domain-containing protein</fullName>
    </recommendedName>
</protein>
<dbReference type="PANTHER" id="PTHR21415">
    <property type="entry name" value="U7 SNRNA-ASSOCIATED SM-LIKE PROTEIN LSM11"/>
    <property type="match status" value="1"/>
</dbReference>
<evidence type="ECO:0000313" key="2">
    <source>
        <dbReference type="EMBL" id="KAK9884745.1"/>
    </source>
</evidence>
<reference evidence="2 3" key="1">
    <citation type="submission" date="2023-03" db="EMBL/GenBank/DDBJ databases">
        <title>Genome insight into feeding habits of ladybird beetles.</title>
        <authorList>
            <person name="Li H.-S."/>
            <person name="Huang Y.-H."/>
            <person name="Pang H."/>
        </authorList>
    </citation>
    <scope>NUCLEOTIDE SEQUENCE [LARGE SCALE GENOMIC DNA]</scope>
    <source>
        <strain evidence="2">SYSU_2023b</strain>
        <tissue evidence="2">Whole body</tissue>
    </source>
</reference>
<proteinExistence type="predicted"/>
<feature type="domain" description="Sm" evidence="1">
    <location>
        <begin position="36"/>
        <end position="115"/>
    </location>
</feature>
<dbReference type="Gene3D" id="2.30.30.100">
    <property type="match status" value="1"/>
</dbReference>
<dbReference type="InterPro" id="IPR039267">
    <property type="entry name" value="Lsm11"/>
</dbReference>
<dbReference type="EMBL" id="JARQZJ010000093">
    <property type="protein sequence ID" value="KAK9884745.1"/>
    <property type="molecule type" value="Genomic_DNA"/>
</dbReference>
<dbReference type="SUPFAM" id="SSF50182">
    <property type="entry name" value="Sm-like ribonucleoproteins"/>
    <property type="match status" value="1"/>
</dbReference>
<dbReference type="GO" id="GO:0006398">
    <property type="term" value="P:mRNA 3'-end processing by stem-loop binding and cleavage"/>
    <property type="evidence" value="ECO:0007669"/>
    <property type="project" value="TreeGrafter"/>
</dbReference>
<sequence length="124" mass="14416">MKALRIVCSRYTWSSFANELVWTRNAHTVRGYCIAYVNAFDKHWNLALSEITEVWTRPAKRKTVALESDRDSSYRLFRKVIPPPITILKATKKEELCSRKVDQYVLRGEHVVLIQVYDGGKGKK</sequence>
<accession>A0AAW1UUJ3</accession>
<dbReference type="GO" id="GO:0071209">
    <property type="term" value="F:U7 snRNA binding"/>
    <property type="evidence" value="ECO:0007669"/>
    <property type="project" value="InterPro"/>
</dbReference>
<name>A0AAW1UUJ3_9CUCU</name>